<reference evidence="15" key="1">
    <citation type="journal article" date="2022" name="Front. Microbiol.">
        <title>New perspectives on an old grouping: The genomic and phenotypic variability of Oxalobacter formigenes and the implications for calcium oxalate stone prevention.</title>
        <authorList>
            <person name="Chmiel J.A."/>
            <person name="Carr C."/>
            <person name="Stuivenberg G.A."/>
            <person name="Venema R."/>
            <person name="Chanyi R.M."/>
            <person name="Al K.F."/>
            <person name="Giguere D."/>
            <person name="Say H."/>
            <person name="Akouris P.P."/>
            <person name="Dominguez Romero S.A."/>
            <person name="Kwong A."/>
            <person name="Tai V."/>
            <person name="Koval S.F."/>
            <person name="Razvi H."/>
            <person name="Bjazevic J."/>
            <person name="Burton J.P."/>
        </authorList>
    </citation>
    <scope>NUCLEOTIDE SEQUENCE</scope>
    <source>
        <strain evidence="15">WoOx3</strain>
    </source>
</reference>
<protein>
    <submittedName>
        <fullName evidence="15">NADH-quinone oxidoreductase subunit NuoG</fullName>
    </submittedName>
</protein>
<dbReference type="Pfam" id="PF13510">
    <property type="entry name" value="Fer2_4"/>
    <property type="match status" value="1"/>
</dbReference>
<dbReference type="GO" id="GO:0046872">
    <property type="term" value="F:metal ion binding"/>
    <property type="evidence" value="ECO:0007669"/>
    <property type="project" value="UniProtKB-KW"/>
</dbReference>
<accession>A0A9E9P477</accession>
<comment type="similarity">
    <text evidence="2 11">Belongs to the complex I 75 kDa subunit family.</text>
</comment>
<dbReference type="Proteomes" id="UP001156215">
    <property type="component" value="Chromosome"/>
</dbReference>
<keyword evidence="8" id="KW-0520">NAD</keyword>
<dbReference type="InterPro" id="IPR054351">
    <property type="entry name" value="NADH_UbQ_OxRdtase_ferredoxin"/>
</dbReference>
<evidence type="ECO:0000256" key="11">
    <source>
        <dbReference type="RuleBase" id="RU004523"/>
    </source>
</evidence>
<sequence length="777" mass="85801">MKDPVDIEIDGKWLKAERGANVLEVALEAGLQIPHFCYHKKLSITASCRMCMVDVDGSPRPQPSCATPVALGMVVHTHTHRVIEAQKAVMEFLLINHPLDCPICDQAGECRLQDLSVGYGAGVSRYQEEKRVVLYKEAGPLVSMQEMNRCIHCTRCIRFGEEIAGIQELGMLNRSDHAEIALAVDRIITSELSGNMIDLCPVGAITSKPFRFKARNWELVRHHAISPHDSLGSNLIVQTRDNRVMRILPEENEAINECWISDRDRFSYEGLYSDQRLTRPMVKQDNQWIETDWATALDYIVHGLKDIRADDGADAIAALASPQATLEEMQLLKKLMNGLGSSNVDCRLRRMDFSLDGKMTPWLGMPVTDIDGLDSAFIIGSFLRKEQPVMAIRFRRAAGRGAVISSLHGVDDDWLMPVSHKLIAAPSQWPAMLAQVLVAVAAIKGMPIPEGFEHIVPSDAARGIADTLLEAGNHAIFMGNVAAQHPKMSELHTMAEWLAKNTGAKLGYLMDGANMVGGTLVNSNGPANANAGKILKRCHQAYLLLHAEPELDVVDPLLTRKNFFKAKMIVVMSPYRHSADYADVMLPISPFTETSGTYVNCEGRMQSFQGAVRPLGEARPAWKVLRVLGNLLELDGFEYDSSEDVRDAFLEEIGRDISGRLNNFSGVPPVYTPTEPMELERLTDVSVCFSDPIARRATSLQKTQADMTNRVDLPLAVCEKFGIKANDFVTVRQGQGNVLLNAMPDKTLPDNVVRVYGGHVSTAMLGPMFGPLQVRPS</sequence>
<dbReference type="FunFam" id="3.30.70.20:FF:000002">
    <property type="entry name" value="NADH-ubiquinone oxidoreductase 75 kDa subunit"/>
    <property type="match status" value="1"/>
</dbReference>
<dbReference type="PROSITE" id="PS51669">
    <property type="entry name" value="4FE4S_MOW_BIS_MGD"/>
    <property type="match status" value="1"/>
</dbReference>
<dbReference type="KEGG" id="ovb:NB640_03975"/>
<dbReference type="SUPFAM" id="SSF54862">
    <property type="entry name" value="4Fe-4S ferredoxins"/>
    <property type="match status" value="1"/>
</dbReference>
<dbReference type="InterPro" id="IPR010228">
    <property type="entry name" value="NADH_UbQ_OxRdtase_Gsu"/>
</dbReference>
<keyword evidence="16" id="KW-1185">Reference proteome</keyword>
<dbReference type="Gene3D" id="3.30.70.20">
    <property type="match status" value="1"/>
</dbReference>
<evidence type="ECO:0000259" key="14">
    <source>
        <dbReference type="PROSITE" id="PS51839"/>
    </source>
</evidence>
<comment type="catalytic activity">
    <reaction evidence="10">
        <text>a quinone + NADH + 5 H(+)(in) = a quinol + NAD(+) + 4 H(+)(out)</text>
        <dbReference type="Rhea" id="RHEA:57888"/>
        <dbReference type="ChEBI" id="CHEBI:15378"/>
        <dbReference type="ChEBI" id="CHEBI:24646"/>
        <dbReference type="ChEBI" id="CHEBI:57540"/>
        <dbReference type="ChEBI" id="CHEBI:57945"/>
        <dbReference type="ChEBI" id="CHEBI:132124"/>
    </reaction>
</comment>
<dbReference type="InterPro" id="IPR000283">
    <property type="entry name" value="NADH_UbQ_OxRdtase_75kDa_su_CS"/>
</dbReference>
<dbReference type="PANTHER" id="PTHR43105:SF13">
    <property type="entry name" value="NADH-UBIQUINONE OXIDOREDUCTASE 75 KDA SUBUNIT, MITOCHONDRIAL"/>
    <property type="match status" value="1"/>
</dbReference>
<dbReference type="GO" id="GO:0016020">
    <property type="term" value="C:membrane"/>
    <property type="evidence" value="ECO:0007669"/>
    <property type="project" value="InterPro"/>
</dbReference>
<evidence type="ECO:0000259" key="12">
    <source>
        <dbReference type="PROSITE" id="PS51085"/>
    </source>
</evidence>
<dbReference type="InterPro" id="IPR036010">
    <property type="entry name" value="2Fe-2S_ferredoxin-like_sf"/>
</dbReference>
<dbReference type="PROSITE" id="PS51839">
    <property type="entry name" value="4FE4S_HC3"/>
    <property type="match status" value="1"/>
</dbReference>
<dbReference type="SUPFAM" id="SSF53706">
    <property type="entry name" value="Formate dehydrogenase/DMSO reductase, domains 1-3"/>
    <property type="match status" value="1"/>
</dbReference>
<dbReference type="GO" id="GO:0042773">
    <property type="term" value="P:ATP synthesis coupled electron transport"/>
    <property type="evidence" value="ECO:0007669"/>
    <property type="project" value="InterPro"/>
</dbReference>
<feature type="domain" description="2Fe-2S ferredoxin-type" evidence="12">
    <location>
        <begin position="3"/>
        <end position="81"/>
    </location>
</feature>
<dbReference type="CDD" id="cd00207">
    <property type="entry name" value="fer2"/>
    <property type="match status" value="1"/>
</dbReference>
<dbReference type="GO" id="GO:0051539">
    <property type="term" value="F:4 iron, 4 sulfur cluster binding"/>
    <property type="evidence" value="ECO:0007669"/>
    <property type="project" value="UniProtKB-KW"/>
</dbReference>
<gene>
    <name evidence="15" type="primary">nuoG</name>
    <name evidence="15" type="ORF">NB640_03975</name>
</gene>
<evidence type="ECO:0000256" key="8">
    <source>
        <dbReference type="ARBA" id="ARBA00023027"/>
    </source>
</evidence>
<dbReference type="FunFam" id="3.30.200.210:FF:000002">
    <property type="entry name" value="NADH-ubiquinone oxidoreductase 75 kDa subunit"/>
    <property type="match status" value="1"/>
</dbReference>
<keyword evidence="5" id="KW-1278">Translocase</keyword>
<dbReference type="EMBL" id="CP098242">
    <property type="protein sequence ID" value="WAW10813.1"/>
    <property type="molecule type" value="Genomic_DNA"/>
</dbReference>
<dbReference type="InterPro" id="IPR019574">
    <property type="entry name" value="NADH_UbQ_OxRdtase_Gsu_4Fe4S-bd"/>
</dbReference>
<dbReference type="Pfam" id="PF00384">
    <property type="entry name" value="Molybdopterin"/>
    <property type="match status" value="1"/>
</dbReference>
<feature type="domain" description="4Fe-4S Mo/W bis-MGD-type" evidence="13">
    <location>
        <begin position="219"/>
        <end position="275"/>
    </location>
</feature>
<evidence type="ECO:0000256" key="1">
    <source>
        <dbReference type="ARBA" id="ARBA00001966"/>
    </source>
</evidence>
<dbReference type="NCBIfam" id="TIGR01973">
    <property type="entry name" value="NuoG"/>
    <property type="match status" value="1"/>
</dbReference>
<dbReference type="RefSeq" id="WP_269309878.1">
    <property type="nucleotide sequence ID" value="NZ_CP098242.1"/>
</dbReference>
<dbReference type="GO" id="GO:0008137">
    <property type="term" value="F:NADH dehydrogenase (ubiquinone) activity"/>
    <property type="evidence" value="ECO:0007669"/>
    <property type="project" value="InterPro"/>
</dbReference>
<dbReference type="InterPro" id="IPR006656">
    <property type="entry name" value="Mopterin_OxRdtase"/>
</dbReference>
<organism evidence="15 16">
    <name type="scientific">Oxalobacter vibrioformis</name>
    <dbReference type="NCBI Taxonomy" id="933080"/>
    <lineage>
        <taxon>Bacteria</taxon>
        <taxon>Pseudomonadati</taxon>
        <taxon>Pseudomonadota</taxon>
        <taxon>Betaproteobacteria</taxon>
        <taxon>Burkholderiales</taxon>
        <taxon>Oxalobacteraceae</taxon>
        <taxon>Oxalobacter</taxon>
    </lineage>
</organism>
<comment type="cofactor">
    <cofactor evidence="9">
        <name>[2Fe-2S] cluster</name>
        <dbReference type="ChEBI" id="CHEBI:190135"/>
    </cofactor>
</comment>
<dbReference type="Gene3D" id="3.40.228.10">
    <property type="entry name" value="Dimethylsulfoxide Reductase, domain 2"/>
    <property type="match status" value="1"/>
</dbReference>
<dbReference type="CDD" id="cd02772">
    <property type="entry name" value="MopB_NDH-1_NuoG2"/>
    <property type="match status" value="1"/>
</dbReference>
<evidence type="ECO:0000256" key="9">
    <source>
        <dbReference type="ARBA" id="ARBA00034078"/>
    </source>
</evidence>
<dbReference type="PROSITE" id="PS00641">
    <property type="entry name" value="COMPLEX1_75K_1"/>
    <property type="match status" value="1"/>
</dbReference>
<keyword evidence="3" id="KW-0004">4Fe-4S</keyword>
<evidence type="ECO:0000256" key="4">
    <source>
        <dbReference type="ARBA" id="ARBA00022723"/>
    </source>
</evidence>
<dbReference type="InterPro" id="IPR006963">
    <property type="entry name" value="Mopterin_OxRdtase_4Fe-4S_dom"/>
</dbReference>
<evidence type="ECO:0000256" key="5">
    <source>
        <dbReference type="ARBA" id="ARBA00022967"/>
    </source>
</evidence>
<dbReference type="Pfam" id="PF22151">
    <property type="entry name" value="Fer4_NDSU1"/>
    <property type="match status" value="1"/>
</dbReference>
<proteinExistence type="inferred from homology"/>
<evidence type="ECO:0000313" key="15">
    <source>
        <dbReference type="EMBL" id="WAW10813.1"/>
    </source>
</evidence>
<dbReference type="Gene3D" id="3.10.20.740">
    <property type="match status" value="1"/>
</dbReference>
<keyword evidence="6" id="KW-0408">Iron</keyword>
<dbReference type="InterPro" id="IPR001041">
    <property type="entry name" value="2Fe-2S_ferredoxin-type"/>
</dbReference>
<dbReference type="SUPFAM" id="SSF54292">
    <property type="entry name" value="2Fe-2S ferredoxin-like"/>
    <property type="match status" value="1"/>
</dbReference>
<comment type="cofactor">
    <cofactor evidence="1">
        <name>[4Fe-4S] cluster</name>
        <dbReference type="ChEBI" id="CHEBI:49883"/>
    </cofactor>
</comment>
<evidence type="ECO:0000256" key="6">
    <source>
        <dbReference type="ARBA" id="ARBA00023004"/>
    </source>
</evidence>
<evidence type="ECO:0000256" key="2">
    <source>
        <dbReference type="ARBA" id="ARBA00005404"/>
    </source>
</evidence>
<dbReference type="PROSITE" id="PS00643">
    <property type="entry name" value="COMPLEX1_75K_3"/>
    <property type="match status" value="1"/>
</dbReference>
<dbReference type="SMART" id="SM00929">
    <property type="entry name" value="NADH-G_4Fe-4S_3"/>
    <property type="match status" value="1"/>
</dbReference>
<dbReference type="Pfam" id="PF10588">
    <property type="entry name" value="NADH-G_4Fe-4S_3"/>
    <property type="match status" value="1"/>
</dbReference>
<evidence type="ECO:0000259" key="13">
    <source>
        <dbReference type="PROSITE" id="PS51669"/>
    </source>
</evidence>
<evidence type="ECO:0000313" key="16">
    <source>
        <dbReference type="Proteomes" id="UP001156215"/>
    </source>
</evidence>
<dbReference type="PROSITE" id="PS51085">
    <property type="entry name" value="2FE2S_FER_2"/>
    <property type="match status" value="1"/>
</dbReference>
<evidence type="ECO:0000256" key="7">
    <source>
        <dbReference type="ARBA" id="ARBA00023014"/>
    </source>
</evidence>
<dbReference type="AlphaFoldDB" id="A0A9E9P477"/>
<keyword evidence="7" id="KW-0411">Iron-sulfur</keyword>
<dbReference type="FunFam" id="3.10.20.740:FF:000001">
    <property type="entry name" value="NADH-quinone oxidoreductase subunit G"/>
    <property type="match status" value="1"/>
</dbReference>
<evidence type="ECO:0000256" key="3">
    <source>
        <dbReference type="ARBA" id="ARBA00022485"/>
    </source>
</evidence>
<dbReference type="PANTHER" id="PTHR43105">
    <property type="entry name" value="RESPIRATORY NITRATE REDUCTASE"/>
    <property type="match status" value="1"/>
</dbReference>
<name>A0A9E9P477_9BURK</name>
<dbReference type="Gene3D" id="3.40.50.740">
    <property type="match status" value="2"/>
</dbReference>
<dbReference type="InterPro" id="IPR050123">
    <property type="entry name" value="Prok_molybdopt-oxidoreductase"/>
</dbReference>
<feature type="domain" description="4Fe-4S His(Cys)3-ligated-type" evidence="14">
    <location>
        <begin position="81"/>
        <end position="120"/>
    </location>
</feature>
<evidence type="ECO:0000256" key="10">
    <source>
        <dbReference type="ARBA" id="ARBA00047712"/>
    </source>
</evidence>
<dbReference type="GO" id="GO:0016651">
    <property type="term" value="F:oxidoreductase activity, acting on NAD(P)H"/>
    <property type="evidence" value="ECO:0007669"/>
    <property type="project" value="InterPro"/>
</dbReference>
<dbReference type="Pfam" id="PF22117">
    <property type="entry name" value="Fer4_Nqo3"/>
    <property type="match status" value="1"/>
</dbReference>
<keyword evidence="4" id="KW-0479">Metal-binding</keyword>